<evidence type="ECO:0000256" key="1">
    <source>
        <dbReference type="SAM" id="Phobius"/>
    </source>
</evidence>
<dbReference type="Gene3D" id="1.25.10.10">
    <property type="entry name" value="Leucine-rich Repeat Variant"/>
    <property type="match status" value="1"/>
</dbReference>
<keyword evidence="1" id="KW-0812">Transmembrane</keyword>
<sequence>MLIPPRQIKISLITAPEFNLEYLWWLTILFLVLSVIYFVGVFLIRNNITANNKRTKEKKVEFSPMINEFLFYDDSNSKEEKMNYLNLKVQIRELIKNKFDRHVLTEVLLDLRKDLSGQSQDVLIHLYKDLGLHHDAYEKLGSSKWQVVSSGILELTTMEVDEAYGLIIKFINHRQSTVRKQAEIAVVNLKEEGIKYFLDNTKYKIAEWQQLKLLDVLRHKPNYTPPQFGLWLTSTNTHVVLFSLRLIKYYSQNDAEQSIITLLKHKKKEIQAEAIECIKEFHFISALPTLIMVYPKASHDIKIAILDAIGELGSASEVPFLEKLKATERHFNIKGKVIGTLNKINPESVLPTKNISQVDFYEPEFEAVEEVIEDEILESLIEPSSSIETEEVIENTDSIEAEIEGEEDLPVIENEIIENTAVEASTDISTEPTTSVTEQPMSKPEVEEQISELDLSFLPHVMGEDQANVSVINDDVTELDDEMTKETVLEIENEDFTFNFLPLVIDDVVTQEDVALEEPDALEPMFVLENEALNQVDKVTETSDSEEDFDEEMSIDWTSIISENDKNNLEDTAIEPILEIKNGTVNFSANFMPEEELETMVILENISELGDCRELGLLYDIIEENTSELVIERANELIEKFSYQSPRPNDLLSEDSNLAMSVFTDIYHQADHETKLMLIHEIKIVGDEKEFRLLNSIIDSTSNDLSKEANEALNAIKIRLALPKEEIQLEGVKNSIFDVNFELEITEKAKNNVAHKESGSTLFDQLCSMSNSLYNKKNG</sequence>
<evidence type="ECO:0008006" key="4">
    <source>
        <dbReference type="Google" id="ProtNLM"/>
    </source>
</evidence>
<keyword evidence="1" id="KW-0472">Membrane</keyword>
<reference evidence="2 3" key="1">
    <citation type="submission" date="2016-10" db="EMBL/GenBank/DDBJ databases">
        <authorList>
            <person name="de Groot N.N."/>
        </authorList>
    </citation>
    <scope>NUCLEOTIDE SEQUENCE [LARGE SCALE GENOMIC DNA]</scope>
    <source>
        <strain evidence="2 3">MAR_2009_71</strain>
    </source>
</reference>
<organism evidence="2 3">
    <name type="scientific">Maribacter dokdonensis</name>
    <dbReference type="NCBI Taxonomy" id="320912"/>
    <lineage>
        <taxon>Bacteria</taxon>
        <taxon>Pseudomonadati</taxon>
        <taxon>Bacteroidota</taxon>
        <taxon>Flavobacteriia</taxon>
        <taxon>Flavobacteriales</taxon>
        <taxon>Flavobacteriaceae</taxon>
        <taxon>Maribacter</taxon>
    </lineage>
</organism>
<dbReference type="EMBL" id="FNTB01000001">
    <property type="protein sequence ID" value="SEC37564.1"/>
    <property type="molecule type" value="Genomic_DNA"/>
</dbReference>
<evidence type="ECO:0000313" key="3">
    <source>
        <dbReference type="Proteomes" id="UP000183038"/>
    </source>
</evidence>
<accession>A0A1H4S0K3</accession>
<dbReference type="InterPro" id="IPR016024">
    <property type="entry name" value="ARM-type_fold"/>
</dbReference>
<name>A0A1H4S0K3_9FLAO</name>
<gene>
    <name evidence="2" type="ORF">SAMN05192540_3014</name>
</gene>
<keyword evidence="1" id="KW-1133">Transmembrane helix</keyword>
<dbReference type="SUPFAM" id="SSF48371">
    <property type="entry name" value="ARM repeat"/>
    <property type="match status" value="1"/>
</dbReference>
<feature type="transmembrane region" description="Helical" evidence="1">
    <location>
        <begin position="22"/>
        <end position="44"/>
    </location>
</feature>
<dbReference type="OrthoDB" id="1454284at2"/>
<dbReference type="AlphaFoldDB" id="A0A1H4S0K3"/>
<proteinExistence type="predicted"/>
<dbReference type="Proteomes" id="UP000183038">
    <property type="component" value="Unassembled WGS sequence"/>
</dbReference>
<dbReference type="InterPro" id="IPR011989">
    <property type="entry name" value="ARM-like"/>
</dbReference>
<evidence type="ECO:0000313" key="2">
    <source>
        <dbReference type="EMBL" id="SEC37564.1"/>
    </source>
</evidence>
<protein>
    <recommendedName>
        <fullName evidence="4">HEAT repeat-containing protein</fullName>
    </recommendedName>
</protein>
<dbReference type="RefSeq" id="WP_074673725.1">
    <property type="nucleotide sequence ID" value="NZ_FNTB01000001.1"/>
</dbReference>